<evidence type="ECO:0000313" key="4">
    <source>
        <dbReference type="Proteomes" id="UP000838686"/>
    </source>
</evidence>
<dbReference type="RefSeq" id="WP_236339256.1">
    <property type="nucleotide sequence ID" value="NZ_CAKMMF010000004.1"/>
</dbReference>
<dbReference type="Pfam" id="PF01909">
    <property type="entry name" value="NTP_transf_2"/>
    <property type="match status" value="1"/>
</dbReference>
<protein>
    <recommendedName>
        <fullName evidence="2">Polymerase nucleotidyl transferase domain-containing protein</fullName>
    </recommendedName>
</protein>
<name>A0ABN8G7Z4_9BACL</name>
<dbReference type="PROSITE" id="PS50152">
    <property type="entry name" value="25A_SYNTH_3"/>
    <property type="match status" value="1"/>
</dbReference>
<keyword evidence="1" id="KW-0051">Antiviral defense</keyword>
<dbReference type="InterPro" id="IPR006116">
    <property type="entry name" value="NT_2-5OAS_ClassI-CCAase"/>
</dbReference>
<dbReference type="InterPro" id="IPR002934">
    <property type="entry name" value="Polymerase_NTP_transf_dom"/>
</dbReference>
<evidence type="ECO:0000256" key="1">
    <source>
        <dbReference type="ARBA" id="ARBA00023118"/>
    </source>
</evidence>
<feature type="domain" description="Polymerase nucleotidyl transferase" evidence="2">
    <location>
        <begin position="45"/>
        <end position="82"/>
    </location>
</feature>
<comment type="caution">
    <text evidence="3">The sequence shown here is derived from an EMBL/GenBank/DDBJ whole genome shotgun (WGS) entry which is preliminary data.</text>
</comment>
<accession>A0ABN8G7Z4</accession>
<dbReference type="Proteomes" id="UP000838686">
    <property type="component" value="Unassembled WGS sequence"/>
</dbReference>
<evidence type="ECO:0000259" key="2">
    <source>
        <dbReference type="Pfam" id="PF01909"/>
    </source>
</evidence>
<dbReference type="CDD" id="cd05400">
    <property type="entry name" value="NT_2-5OAS_ClassI-CCAase"/>
    <property type="match status" value="1"/>
</dbReference>
<keyword evidence="4" id="KW-1185">Reference proteome</keyword>
<organism evidence="3 4">
    <name type="scientific">Paenibacillus plantiphilus</name>
    <dbReference type="NCBI Taxonomy" id="2905650"/>
    <lineage>
        <taxon>Bacteria</taxon>
        <taxon>Bacillati</taxon>
        <taxon>Bacillota</taxon>
        <taxon>Bacilli</taxon>
        <taxon>Bacillales</taxon>
        <taxon>Paenibacillaceae</taxon>
        <taxon>Paenibacillus</taxon>
    </lineage>
</organism>
<sequence>MTAEEYVHSIVRKYQQQTGTNSPAHKTANLLFNSIKNWAGDFLNEVHFSGSYAKGTGVKGSADLDLFISLKSDTPYTLQYIFDSLFDNYKDVVPSRRQNVSIGIKYNGLDIDLVPGKKQKGSTNFHSLYKSKTGTWTQTNVKNHIKIVSESGRCDEIRIMKIWRHINNLDFPSIFLELSVLEALKHSNKNQSATNIWKVFHYLKNDFLEKRIVDPSNTNNIISDDLNKQEKRKIVQLAEQVLTKKYWSDIIW</sequence>
<gene>
    <name evidence="3" type="ORF">PAECIP111893_00925</name>
</gene>
<proteinExistence type="predicted"/>
<dbReference type="Gene3D" id="3.30.460.10">
    <property type="entry name" value="Beta Polymerase, domain 2"/>
    <property type="match status" value="1"/>
</dbReference>
<dbReference type="InterPro" id="IPR043519">
    <property type="entry name" value="NT_sf"/>
</dbReference>
<reference evidence="3" key="1">
    <citation type="submission" date="2022-01" db="EMBL/GenBank/DDBJ databases">
        <authorList>
            <person name="Criscuolo A."/>
        </authorList>
    </citation>
    <scope>NUCLEOTIDE SEQUENCE</scope>
    <source>
        <strain evidence="3">CIP111893</strain>
    </source>
</reference>
<evidence type="ECO:0000313" key="3">
    <source>
        <dbReference type="EMBL" id="CAH1197735.1"/>
    </source>
</evidence>
<dbReference type="SUPFAM" id="SSF81301">
    <property type="entry name" value="Nucleotidyltransferase"/>
    <property type="match status" value="1"/>
</dbReference>
<dbReference type="EMBL" id="CAKMMF010000004">
    <property type="protein sequence ID" value="CAH1197735.1"/>
    <property type="molecule type" value="Genomic_DNA"/>
</dbReference>